<name>A0A9P8GB23_AURME</name>
<dbReference type="AlphaFoldDB" id="A0A9P8GB23"/>
<dbReference type="GO" id="GO:0016020">
    <property type="term" value="C:membrane"/>
    <property type="evidence" value="ECO:0007669"/>
    <property type="project" value="UniProtKB-SubCell"/>
</dbReference>
<evidence type="ECO:0000256" key="6">
    <source>
        <dbReference type="SAM" id="Phobius"/>
    </source>
</evidence>
<keyword evidence="4 6" id="KW-0472">Membrane</keyword>
<reference evidence="7" key="2">
    <citation type="submission" date="2021-08" db="EMBL/GenBank/DDBJ databases">
        <authorList>
            <person name="Gostincar C."/>
            <person name="Sun X."/>
            <person name="Song Z."/>
            <person name="Gunde-Cimerman N."/>
        </authorList>
    </citation>
    <scope>NUCLEOTIDE SEQUENCE</scope>
    <source>
        <strain evidence="7">EXF-8016</strain>
    </source>
</reference>
<dbReference type="Pfam" id="PF01544">
    <property type="entry name" value="CorA"/>
    <property type="match status" value="1"/>
</dbReference>
<comment type="caution">
    <text evidence="7">The sequence shown here is derived from an EMBL/GenBank/DDBJ whole genome shotgun (WGS) entry which is preliminary data.</text>
</comment>
<feature type="transmembrane region" description="Helical" evidence="6">
    <location>
        <begin position="348"/>
        <end position="372"/>
    </location>
</feature>
<sequence>MEYLHEANGFNETILQRQYEYFKDKPGRTLIGTRVKLMTLKPGAVTPDSNHEQGNWDPLNAPDDISTEKYLNFHLGEKLRSPPVGDSLQICFLTLNHETTQDKLSFWHSAIETFRGCQRDLQLAPARVITQRIESAWNLQSVKPPATSQLTSDQLPSKKPPKRIGVLSNDTEKTYSLHWQSALLDLMPKFLDTKDAFVRSGQTQHVWDADHEKLRVLAIFFKWMVEDSSKLVDDMMSKATEMTYKGRRLPTGSKIQYLIHLDDCRRLAILDLKHGKTVVDKARSTVEMAVFCCKKQGGLDEATAIKTFSSFQDDFNFLIMRFEALETTLSTAREQINEQMSLAQGQRALILTIAAAVFIPLSFIASIFGMNVQEPLFPSKKTKTTTTTPTISPTPTASVDPSGPSQHYWTMSQYLEISLPLTHRSNMKSIVGTGAPSL</sequence>
<evidence type="ECO:0000313" key="7">
    <source>
        <dbReference type="EMBL" id="KAH0215647.1"/>
    </source>
</evidence>
<protein>
    <submittedName>
        <fullName evidence="7">Uncharacterized protein</fullName>
    </submittedName>
</protein>
<dbReference type="InterPro" id="IPR045863">
    <property type="entry name" value="CorA_TM1_TM2"/>
</dbReference>
<keyword evidence="3 6" id="KW-1133">Transmembrane helix</keyword>
<dbReference type="EMBL" id="JAHFYH010000070">
    <property type="protein sequence ID" value="KAH0215647.1"/>
    <property type="molecule type" value="Genomic_DNA"/>
</dbReference>
<dbReference type="Gene3D" id="1.20.58.340">
    <property type="entry name" value="Magnesium transport protein CorA, transmembrane region"/>
    <property type="match status" value="1"/>
</dbReference>
<evidence type="ECO:0000256" key="2">
    <source>
        <dbReference type="ARBA" id="ARBA00022692"/>
    </source>
</evidence>
<feature type="non-terminal residue" evidence="7">
    <location>
        <position position="438"/>
    </location>
</feature>
<evidence type="ECO:0000256" key="5">
    <source>
        <dbReference type="SAM" id="MobiDB-lite"/>
    </source>
</evidence>
<dbReference type="InterPro" id="IPR002523">
    <property type="entry name" value="MgTranspt_CorA/ZnTranspt_ZntB"/>
</dbReference>
<proteinExistence type="predicted"/>
<accession>A0A9P8GB23</accession>
<evidence type="ECO:0000256" key="3">
    <source>
        <dbReference type="ARBA" id="ARBA00022989"/>
    </source>
</evidence>
<keyword evidence="2 6" id="KW-0812">Transmembrane</keyword>
<dbReference type="Proteomes" id="UP000767238">
    <property type="component" value="Unassembled WGS sequence"/>
</dbReference>
<evidence type="ECO:0000256" key="1">
    <source>
        <dbReference type="ARBA" id="ARBA00004141"/>
    </source>
</evidence>
<gene>
    <name evidence="7" type="ORF">KCV03_g7933</name>
</gene>
<reference evidence="7" key="1">
    <citation type="journal article" date="2021" name="J Fungi (Basel)">
        <title>Virulence traits and population genomics of the black yeast Aureobasidium melanogenum.</title>
        <authorList>
            <person name="Cernosa A."/>
            <person name="Sun X."/>
            <person name="Gostincar C."/>
            <person name="Fang C."/>
            <person name="Gunde-Cimerman N."/>
            <person name="Song Z."/>
        </authorList>
    </citation>
    <scope>NUCLEOTIDE SEQUENCE</scope>
    <source>
        <strain evidence="7">EXF-8016</strain>
    </source>
</reference>
<feature type="region of interest" description="Disordered" evidence="5">
    <location>
        <begin position="380"/>
        <end position="403"/>
    </location>
</feature>
<comment type="subcellular location">
    <subcellularLocation>
        <location evidence="1">Membrane</location>
        <topology evidence="1">Multi-pass membrane protein</topology>
    </subcellularLocation>
</comment>
<evidence type="ECO:0000313" key="8">
    <source>
        <dbReference type="Proteomes" id="UP000767238"/>
    </source>
</evidence>
<feature type="compositionally biased region" description="Low complexity" evidence="5">
    <location>
        <begin position="384"/>
        <end position="396"/>
    </location>
</feature>
<evidence type="ECO:0000256" key="4">
    <source>
        <dbReference type="ARBA" id="ARBA00023136"/>
    </source>
</evidence>
<organism evidence="7 8">
    <name type="scientific">Aureobasidium melanogenum</name>
    <name type="common">Aureobasidium pullulans var. melanogenum</name>
    <dbReference type="NCBI Taxonomy" id="46634"/>
    <lineage>
        <taxon>Eukaryota</taxon>
        <taxon>Fungi</taxon>
        <taxon>Dikarya</taxon>
        <taxon>Ascomycota</taxon>
        <taxon>Pezizomycotina</taxon>
        <taxon>Dothideomycetes</taxon>
        <taxon>Dothideomycetidae</taxon>
        <taxon>Dothideales</taxon>
        <taxon>Saccotheciaceae</taxon>
        <taxon>Aureobasidium</taxon>
    </lineage>
</organism>
<dbReference type="SUPFAM" id="SSF144083">
    <property type="entry name" value="Magnesium transport protein CorA, transmembrane region"/>
    <property type="match status" value="1"/>
</dbReference>
<dbReference type="OrthoDB" id="3231000at2759"/>
<dbReference type="GO" id="GO:0046873">
    <property type="term" value="F:metal ion transmembrane transporter activity"/>
    <property type="evidence" value="ECO:0007669"/>
    <property type="project" value="InterPro"/>
</dbReference>